<evidence type="ECO:0000256" key="1">
    <source>
        <dbReference type="SAM" id="MobiDB-lite"/>
    </source>
</evidence>
<comment type="caution">
    <text evidence="2">The sequence shown here is derived from an EMBL/GenBank/DDBJ whole genome shotgun (WGS) entry which is preliminary data.</text>
</comment>
<gene>
    <name evidence="2" type="ORF">PFISCL1PPCAC_27309</name>
</gene>
<name>A0AAV5X1P3_9BILA</name>
<accession>A0AAV5X1P3</accession>
<dbReference type="EMBL" id="BTSY01000007">
    <property type="protein sequence ID" value="GMT36012.1"/>
    <property type="molecule type" value="Genomic_DNA"/>
</dbReference>
<protein>
    <submittedName>
        <fullName evidence="2">Uncharacterized protein</fullName>
    </submittedName>
</protein>
<organism evidence="2 3">
    <name type="scientific">Pristionchus fissidentatus</name>
    <dbReference type="NCBI Taxonomy" id="1538716"/>
    <lineage>
        <taxon>Eukaryota</taxon>
        <taxon>Metazoa</taxon>
        <taxon>Ecdysozoa</taxon>
        <taxon>Nematoda</taxon>
        <taxon>Chromadorea</taxon>
        <taxon>Rhabditida</taxon>
        <taxon>Rhabditina</taxon>
        <taxon>Diplogasteromorpha</taxon>
        <taxon>Diplogasteroidea</taxon>
        <taxon>Neodiplogasteridae</taxon>
        <taxon>Pristionchus</taxon>
    </lineage>
</organism>
<feature type="non-terminal residue" evidence="2">
    <location>
        <position position="1"/>
    </location>
</feature>
<reference evidence="2" key="1">
    <citation type="submission" date="2023-10" db="EMBL/GenBank/DDBJ databases">
        <title>Genome assembly of Pristionchus species.</title>
        <authorList>
            <person name="Yoshida K."/>
            <person name="Sommer R.J."/>
        </authorList>
    </citation>
    <scope>NUCLEOTIDE SEQUENCE</scope>
    <source>
        <strain evidence="2">RS5133</strain>
    </source>
</reference>
<keyword evidence="3" id="KW-1185">Reference proteome</keyword>
<sequence>FIVVSVSAAGNIRTMSQSDASHRYGSAPRDPNATMSENDNTTIAGLNMTACRLTQQREMCSAVSGSHSLICTFILATFFDIS</sequence>
<feature type="region of interest" description="Disordered" evidence="1">
    <location>
        <begin position="17"/>
        <end position="39"/>
    </location>
</feature>
<evidence type="ECO:0000313" key="3">
    <source>
        <dbReference type="Proteomes" id="UP001432322"/>
    </source>
</evidence>
<proteinExistence type="predicted"/>
<dbReference type="Proteomes" id="UP001432322">
    <property type="component" value="Unassembled WGS sequence"/>
</dbReference>
<dbReference type="AlphaFoldDB" id="A0AAV5X1P3"/>
<evidence type="ECO:0000313" key="2">
    <source>
        <dbReference type="EMBL" id="GMT36012.1"/>
    </source>
</evidence>